<comment type="caution">
    <text evidence="2">The sequence shown here is derived from an EMBL/GenBank/DDBJ whole genome shotgun (WGS) entry which is preliminary data.</text>
</comment>
<gene>
    <name evidence="2" type="ORF">GL50581_466</name>
</gene>
<evidence type="ECO:0000313" key="2">
    <source>
        <dbReference type="EMBL" id="EET02254.1"/>
    </source>
</evidence>
<reference evidence="2 3" key="1">
    <citation type="journal article" date="2009" name="PLoS Pathog.">
        <title>Draft genome sequencing of giardia intestinalis assemblage B isolate GS: is human giardiasis caused by two different species?</title>
        <authorList>
            <person name="Franzen O."/>
            <person name="Jerlstrom-Hultqvist J."/>
            <person name="Castro E."/>
            <person name="Sherwood E."/>
            <person name="Ankarklev J."/>
            <person name="Reiner D.S."/>
            <person name="Palm D."/>
            <person name="Andersson J.O."/>
            <person name="Andersson B."/>
            <person name="Svard S.G."/>
        </authorList>
    </citation>
    <scope>NUCLEOTIDE SEQUENCE [LARGE SCALE GENOMIC DNA]</scope>
    <source>
        <strain evidence="3">ATCC 50581 / GS clone H7</strain>
    </source>
</reference>
<organism evidence="2 3">
    <name type="scientific">Giardia intestinalis (strain ATCC 50581 / GS clone H7)</name>
    <name type="common">Giardia lamblia</name>
    <dbReference type="NCBI Taxonomy" id="598745"/>
    <lineage>
        <taxon>Eukaryota</taxon>
        <taxon>Metamonada</taxon>
        <taxon>Diplomonadida</taxon>
        <taxon>Hexamitidae</taxon>
        <taxon>Giardiinae</taxon>
        <taxon>Giardia</taxon>
    </lineage>
</organism>
<protein>
    <submittedName>
        <fullName evidence="2">Uncharacterized protein</fullName>
    </submittedName>
</protein>
<accession>C6LP07</accession>
<evidence type="ECO:0000313" key="3">
    <source>
        <dbReference type="Proteomes" id="UP000002488"/>
    </source>
</evidence>
<feature type="compositionally biased region" description="Polar residues" evidence="1">
    <location>
        <begin position="1021"/>
        <end position="1033"/>
    </location>
</feature>
<feature type="region of interest" description="Disordered" evidence="1">
    <location>
        <begin position="1100"/>
        <end position="1131"/>
    </location>
</feature>
<dbReference type="VEuPathDB" id="GiardiaDB:GL50581_466"/>
<name>C6LP07_GIAIB</name>
<feature type="region of interest" description="Disordered" evidence="1">
    <location>
        <begin position="1008"/>
        <end position="1065"/>
    </location>
</feature>
<feature type="compositionally biased region" description="Polar residues" evidence="1">
    <location>
        <begin position="601"/>
        <end position="619"/>
    </location>
</feature>
<dbReference type="EMBL" id="ACGJ01000635">
    <property type="protein sequence ID" value="EET02254.1"/>
    <property type="molecule type" value="Genomic_DNA"/>
</dbReference>
<dbReference type="OMA" id="CFEEDQI"/>
<dbReference type="OrthoDB" id="10254588at2759"/>
<feature type="region of interest" description="Disordered" evidence="1">
    <location>
        <begin position="588"/>
        <end position="630"/>
    </location>
</feature>
<evidence type="ECO:0000256" key="1">
    <source>
        <dbReference type="SAM" id="MobiDB-lite"/>
    </source>
</evidence>
<dbReference type="Proteomes" id="UP000002488">
    <property type="component" value="Unassembled WGS sequence"/>
</dbReference>
<proteinExistence type="predicted"/>
<feature type="region of interest" description="Disordered" evidence="1">
    <location>
        <begin position="474"/>
        <end position="499"/>
    </location>
</feature>
<feature type="compositionally biased region" description="Basic and acidic residues" evidence="1">
    <location>
        <begin position="1046"/>
        <end position="1060"/>
    </location>
</feature>
<sequence>MNYLLYPVYVDSKIQFPPKSLNYAALLSISLDDKELTSFQVCQRLQKVFVHYVRLESLNLSCGYIRHSSLTSMKSFVVSRLRLADLRFDSLECLGQLLYQLSEPRKGLRNLWLEHVTIDPQHEPLQTKQKTIALTHLSCNSAVPEIFKLLHSKLYWLELSINSHLLQSFYAFPAQIASHRYPFFFNPEVTRGFSLTPTIHILLDDVSNLRQLYTVPSYIVHMYFCLLLVSKSLGGSKLVNLSRRKARWFFSRIIKCFEEDQIRLDRMDDSGAGSTDNGSFDRKRMVYSPSLTLSLLSFTLIMRKLIAYLEQSGTPSAETHQITIELDALKERDVVILLPNFNSLLKFLRITPSAKDSNLYQRRYSKKRLNAMQAGLIKLTFILPPTTRAIVLSYNRKKMGPVSVIETPLVLCLSYDTLTKSRFFEDIFDEVRENHDCMMLHEHLLELYTAIRRTYFDSTMSSFSSTSANLIPQLDKSEGSVSNTPSDKEACDTASSTDSDTPFTNYRKLLCMRDCQICSAARAAAKNANDPDGFIQSIFATKNSPFYCDKVATRSIRKLMNIQARATPEFNPSATDITFTHVSIPKTLTNPPEIADKTIDSDQQSSTESNSVSFIQTDSSSEEEGDSCLSPHRSIDRLMRRAMGASESCSGECVCYGCAQLPGLFENHRLFRYLEEYVDNSNTFLVYNGCILSISYETLRKVYLLDLKKAMLHKHPILHKLSPPNGVAAITSYVTYKDVHSVCQHTIQTMVQAYLTGGYYARSMDKLLIKGTADMDTAISKHPSTEPFPKAAKDKSKNGKRTPSQQLIPSINTNIDWEAPLTMSLDDPSLSKKSKFVRCVHNLLRSHTSPMANSQLRAVAPVIYSKEYRRFYIHPAPGVIPNTLQLYGIRLLAELHKDELGECTRGTTSMCIISLHLSAYDLICILQGGLLSYISPAIRKINIETITIIYSTKLEILLLFYLLIGQPALNIVINKLSLKYVPTYRQDHINTMFNDILSSSLEWEPQISSEDSTKTNKRKSSSPQASSPVTTCKVSDRVVRRFSGNHRSDGSESNREECSNRTKTAISNTELDESCTLECDTYTNDSDSDAGSSLKDFIVGSDEETDPTTGAGPLSQERSYTESPEPTKDTPVIVGFSRKTQEFTSKKLDLVIYKDLIDEITDKTGILVNTLQYTDITLKIIKNLSSMKLQIRVRLCVLTSLINDNEELETASAQTAAEQEYATHVIFLTKILKCMIKADINAFVFENVALDWSSKLSNIKNDLVGRITGLRNSLARGVGVFYIIDSIIQAEQP</sequence>
<feature type="region of interest" description="Disordered" evidence="1">
    <location>
        <begin position="780"/>
        <end position="806"/>
    </location>
</feature>